<protein>
    <recommendedName>
        <fullName evidence="3">Antibiotic biosynthesis monooxygenase</fullName>
    </recommendedName>
</protein>
<gene>
    <name evidence="1" type="ORF">ACFFRH_40665</name>
</gene>
<dbReference type="RefSeq" id="WP_344748478.1">
    <property type="nucleotide sequence ID" value="NZ_BAAAWW010000160.1"/>
</dbReference>
<evidence type="ECO:0000313" key="1">
    <source>
        <dbReference type="EMBL" id="MFB9681823.1"/>
    </source>
</evidence>
<evidence type="ECO:0000313" key="2">
    <source>
        <dbReference type="Proteomes" id="UP001589610"/>
    </source>
</evidence>
<evidence type="ECO:0008006" key="3">
    <source>
        <dbReference type="Google" id="ProtNLM"/>
    </source>
</evidence>
<organism evidence="1 2">
    <name type="scientific">Streptosporangium vulgare</name>
    <dbReference type="NCBI Taxonomy" id="46190"/>
    <lineage>
        <taxon>Bacteria</taxon>
        <taxon>Bacillati</taxon>
        <taxon>Actinomycetota</taxon>
        <taxon>Actinomycetes</taxon>
        <taxon>Streptosporangiales</taxon>
        <taxon>Streptosporangiaceae</taxon>
        <taxon>Streptosporangium</taxon>
    </lineage>
</organism>
<comment type="caution">
    <text evidence="1">The sequence shown here is derived from an EMBL/GenBank/DDBJ whole genome shotgun (WGS) entry which is preliminary data.</text>
</comment>
<accession>A0ABV5TRQ5</accession>
<dbReference type="EMBL" id="JBHMBS010000039">
    <property type="protein sequence ID" value="MFB9681823.1"/>
    <property type="molecule type" value="Genomic_DNA"/>
</dbReference>
<proteinExistence type="predicted"/>
<keyword evidence="2" id="KW-1185">Reference proteome</keyword>
<sequence>MPFGVLQEMPGVSESEYRLVEQHLGPDRPPGLLAHVAGPVEGGWRIINVWQDEAAFRRFQSERLMRAAGLAAQAEGFDAGKSAGFRSITVDGTEMPFP</sequence>
<reference evidence="1 2" key="1">
    <citation type="submission" date="2024-09" db="EMBL/GenBank/DDBJ databases">
        <authorList>
            <person name="Sun Q."/>
            <person name="Mori K."/>
        </authorList>
    </citation>
    <scope>NUCLEOTIDE SEQUENCE [LARGE SCALE GENOMIC DNA]</scope>
    <source>
        <strain evidence="1 2">JCM 3028</strain>
    </source>
</reference>
<dbReference type="Proteomes" id="UP001589610">
    <property type="component" value="Unassembled WGS sequence"/>
</dbReference>
<name>A0ABV5TRQ5_9ACTN</name>